<gene>
    <name evidence="4" type="ORF">BDU57DRAFT_524897</name>
</gene>
<sequence length="170" mass="19156">MPHRKPPTKWTIQPIPPTSHTEALTFIQNARKSMFPNHPLRPDPPSLLSSPGAHFVEARDTHTNALIGAAGFTPYNHRFAQFCFRDAPTVEIVRLYVDPAYRRRGLGGALFEALRAEARARGVARAYLHTHPWLEGAVGFWEKRGFGVVEREVEGVWRAVHMVLEIGAEE</sequence>
<reference evidence="4" key="1">
    <citation type="journal article" date="2020" name="Stud. Mycol.">
        <title>101 Dothideomycetes genomes: a test case for predicting lifestyles and emergence of pathogens.</title>
        <authorList>
            <person name="Haridas S."/>
            <person name="Albert R."/>
            <person name="Binder M."/>
            <person name="Bloem J."/>
            <person name="Labutti K."/>
            <person name="Salamov A."/>
            <person name="Andreopoulos B."/>
            <person name="Baker S."/>
            <person name="Barry K."/>
            <person name="Bills G."/>
            <person name="Bluhm B."/>
            <person name="Cannon C."/>
            <person name="Castanera R."/>
            <person name="Culley D."/>
            <person name="Daum C."/>
            <person name="Ezra D."/>
            <person name="Gonzalez J."/>
            <person name="Henrissat B."/>
            <person name="Kuo A."/>
            <person name="Liang C."/>
            <person name="Lipzen A."/>
            <person name="Lutzoni F."/>
            <person name="Magnuson J."/>
            <person name="Mondo S."/>
            <person name="Nolan M."/>
            <person name="Ohm R."/>
            <person name="Pangilinan J."/>
            <person name="Park H.-J."/>
            <person name="Ramirez L."/>
            <person name="Alfaro M."/>
            <person name="Sun H."/>
            <person name="Tritt A."/>
            <person name="Yoshinaga Y."/>
            <person name="Zwiers L.-H."/>
            <person name="Turgeon B."/>
            <person name="Goodwin S."/>
            <person name="Spatafora J."/>
            <person name="Crous P."/>
            <person name="Grigoriev I."/>
        </authorList>
    </citation>
    <scope>NUCLEOTIDE SEQUENCE</scope>
    <source>
        <strain evidence="4">HMLAC05119</strain>
    </source>
</reference>
<dbReference type="InterPro" id="IPR000182">
    <property type="entry name" value="GNAT_dom"/>
</dbReference>
<evidence type="ECO:0000256" key="1">
    <source>
        <dbReference type="ARBA" id="ARBA00022679"/>
    </source>
</evidence>
<dbReference type="Proteomes" id="UP000800096">
    <property type="component" value="Unassembled WGS sequence"/>
</dbReference>
<dbReference type="CDD" id="cd04301">
    <property type="entry name" value="NAT_SF"/>
    <property type="match status" value="1"/>
</dbReference>
<keyword evidence="1 4" id="KW-0808">Transferase</keyword>
<feature type="domain" description="N-acetyltransferase" evidence="3">
    <location>
        <begin position="10"/>
        <end position="167"/>
    </location>
</feature>
<keyword evidence="5" id="KW-1185">Reference proteome</keyword>
<dbReference type="AlphaFoldDB" id="A0A6A5QA23"/>
<organism evidence="4 5">
    <name type="scientific">Ampelomyces quisqualis</name>
    <name type="common">Powdery mildew agent</name>
    <dbReference type="NCBI Taxonomy" id="50730"/>
    <lineage>
        <taxon>Eukaryota</taxon>
        <taxon>Fungi</taxon>
        <taxon>Dikarya</taxon>
        <taxon>Ascomycota</taxon>
        <taxon>Pezizomycotina</taxon>
        <taxon>Dothideomycetes</taxon>
        <taxon>Pleosporomycetidae</taxon>
        <taxon>Pleosporales</taxon>
        <taxon>Pleosporineae</taxon>
        <taxon>Phaeosphaeriaceae</taxon>
        <taxon>Ampelomyces</taxon>
    </lineage>
</organism>
<accession>A0A6A5QA23</accession>
<dbReference type="Pfam" id="PF00583">
    <property type="entry name" value="Acetyltransf_1"/>
    <property type="match status" value="1"/>
</dbReference>
<dbReference type="Gene3D" id="3.40.630.30">
    <property type="match status" value="1"/>
</dbReference>
<evidence type="ECO:0000256" key="2">
    <source>
        <dbReference type="ARBA" id="ARBA00023315"/>
    </source>
</evidence>
<dbReference type="OrthoDB" id="41532at2759"/>
<evidence type="ECO:0000313" key="5">
    <source>
        <dbReference type="Proteomes" id="UP000800096"/>
    </source>
</evidence>
<keyword evidence="2 4" id="KW-0012">Acyltransferase</keyword>
<dbReference type="PANTHER" id="PTHR43877">
    <property type="entry name" value="AMINOALKYLPHOSPHONATE N-ACETYLTRANSFERASE-RELATED-RELATED"/>
    <property type="match status" value="1"/>
</dbReference>
<evidence type="ECO:0000313" key="4">
    <source>
        <dbReference type="EMBL" id="KAF1911147.1"/>
    </source>
</evidence>
<evidence type="ECO:0000259" key="3">
    <source>
        <dbReference type="PROSITE" id="PS51186"/>
    </source>
</evidence>
<dbReference type="GO" id="GO:0016747">
    <property type="term" value="F:acyltransferase activity, transferring groups other than amino-acyl groups"/>
    <property type="evidence" value="ECO:0007669"/>
    <property type="project" value="InterPro"/>
</dbReference>
<protein>
    <submittedName>
        <fullName evidence="4">Acyl-CoA N-acyltransferase</fullName>
    </submittedName>
</protein>
<dbReference type="InterPro" id="IPR050832">
    <property type="entry name" value="Bact_Acetyltransf"/>
</dbReference>
<dbReference type="PROSITE" id="PS51186">
    <property type="entry name" value="GNAT"/>
    <property type="match status" value="1"/>
</dbReference>
<proteinExistence type="predicted"/>
<name>A0A6A5QA23_AMPQU</name>
<dbReference type="EMBL" id="ML979146">
    <property type="protein sequence ID" value="KAF1911147.1"/>
    <property type="molecule type" value="Genomic_DNA"/>
</dbReference>
<dbReference type="SUPFAM" id="SSF55729">
    <property type="entry name" value="Acyl-CoA N-acyltransferases (Nat)"/>
    <property type="match status" value="1"/>
</dbReference>
<dbReference type="InterPro" id="IPR016181">
    <property type="entry name" value="Acyl_CoA_acyltransferase"/>
</dbReference>